<feature type="domain" description="Signal transduction histidine kinase dimerisation/phosphoacceptor" evidence="5">
    <location>
        <begin position="48"/>
        <end position="115"/>
    </location>
</feature>
<feature type="region of interest" description="Disordered" evidence="4">
    <location>
        <begin position="1"/>
        <end position="24"/>
    </location>
</feature>
<dbReference type="InterPro" id="IPR036097">
    <property type="entry name" value="HisK_dim/P_sf"/>
</dbReference>
<evidence type="ECO:0000256" key="1">
    <source>
        <dbReference type="ARBA" id="ARBA00000085"/>
    </source>
</evidence>
<dbReference type="EMBL" id="CADIKM010000007">
    <property type="protein sequence ID" value="CAB3786010.1"/>
    <property type="molecule type" value="Genomic_DNA"/>
</dbReference>
<evidence type="ECO:0000256" key="4">
    <source>
        <dbReference type="SAM" id="MobiDB-lite"/>
    </source>
</evidence>
<dbReference type="PANTHER" id="PTHR43547">
    <property type="entry name" value="TWO-COMPONENT HISTIDINE KINASE"/>
    <property type="match status" value="1"/>
</dbReference>
<evidence type="ECO:0000259" key="5">
    <source>
        <dbReference type="SMART" id="SM00388"/>
    </source>
</evidence>
<reference evidence="6 7" key="1">
    <citation type="submission" date="2020-04" db="EMBL/GenBank/DDBJ databases">
        <authorList>
            <person name="De Canck E."/>
        </authorList>
    </citation>
    <scope>NUCLEOTIDE SEQUENCE [LARGE SCALE GENOMIC DNA]</scope>
    <source>
        <strain evidence="6 7">LMG 28138</strain>
    </source>
</reference>
<gene>
    <name evidence="6" type="ORF">LMG28138_02133</name>
</gene>
<dbReference type="GO" id="GO:0000155">
    <property type="term" value="F:phosphorelay sensor kinase activity"/>
    <property type="evidence" value="ECO:0007669"/>
    <property type="project" value="InterPro"/>
</dbReference>
<evidence type="ECO:0000256" key="2">
    <source>
        <dbReference type="ARBA" id="ARBA00012438"/>
    </source>
</evidence>
<evidence type="ECO:0000313" key="6">
    <source>
        <dbReference type="EMBL" id="CAB3786010.1"/>
    </source>
</evidence>
<evidence type="ECO:0000256" key="3">
    <source>
        <dbReference type="ARBA" id="ARBA00022553"/>
    </source>
</evidence>
<name>A0A6S7CRE5_9BURK</name>
<sequence length="267" mass="28561">MIPSGSPSVDPAPATRQSAVASSVPSGVEAMLSQERAARVRAEALVFGRDHVLSVASHDLRGPLNAIHTWAHVLERKLGDADPSLHRALAGIRAGVEQQVELIERIIDAPRMATRHLALHRSDVALKPLCEDVLANARLTLGPGEITLEWDGEAVHANADHERLWQAWWCVLAFARQLESEAAASAATPGGIGRAKDALHLRVSIERGSCVTTLVTAAPILDRGVIEQGLALPRRVADAHGGQCSAEQNEEAGELTIVYVFPLSVRT</sequence>
<protein>
    <recommendedName>
        <fullName evidence="2">histidine kinase</fullName>
        <ecNumber evidence="2">2.7.13.3</ecNumber>
    </recommendedName>
</protein>
<evidence type="ECO:0000313" key="7">
    <source>
        <dbReference type="Proteomes" id="UP000494115"/>
    </source>
</evidence>
<dbReference type="SMART" id="SM00388">
    <property type="entry name" value="HisKA"/>
    <property type="match status" value="1"/>
</dbReference>
<organism evidence="6 7">
    <name type="scientific">Pararobbsia alpina</name>
    <dbReference type="NCBI Taxonomy" id="621374"/>
    <lineage>
        <taxon>Bacteria</taxon>
        <taxon>Pseudomonadati</taxon>
        <taxon>Pseudomonadota</taxon>
        <taxon>Betaproteobacteria</taxon>
        <taxon>Burkholderiales</taxon>
        <taxon>Burkholderiaceae</taxon>
        <taxon>Pararobbsia</taxon>
    </lineage>
</organism>
<dbReference type="SUPFAM" id="SSF47384">
    <property type="entry name" value="Homodimeric domain of signal transducing histidine kinase"/>
    <property type="match status" value="1"/>
</dbReference>
<dbReference type="Pfam" id="PF00512">
    <property type="entry name" value="HisKA"/>
    <property type="match status" value="1"/>
</dbReference>
<keyword evidence="3" id="KW-0597">Phosphoprotein</keyword>
<feature type="compositionally biased region" description="Polar residues" evidence="4">
    <location>
        <begin position="15"/>
        <end position="24"/>
    </location>
</feature>
<dbReference type="CDD" id="cd00082">
    <property type="entry name" value="HisKA"/>
    <property type="match status" value="1"/>
</dbReference>
<proteinExistence type="predicted"/>
<dbReference type="EC" id="2.7.13.3" evidence="2"/>
<dbReference type="InterPro" id="IPR003661">
    <property type="entry name" value="HisK_dim/P_dom"/>
</dbReference>
<dbReference type="AlphaFoldDB" id="A0A6S7CRE5"/>
<accession>A0A6S7CRE5</accession>
<dbReference type="PANTHER" id="PTHR43547:SF2">
    <property type="entry name" value="HYBRID SIGNAL TRANSDUCTION HISTIDINE KINASE C"/>
    <property type="match status" value="1"/>
</dbReference>
<dbReference type="Gene3D" id="1.10.287.130">
    <property type="match status" value="1"/>
</dbReference>
<dbReference type="Proteomes" id="UP000494115">
    <property type="component" value="Unassembled WGS sequence"/>
</dbReference>
<keyword evidence="7" id="KW-1185">Reference proteome</keyword>
<comment type="catalytic activity">
    <reaction evidence="1">
        <text>ATP + protein L-histidine = ADP + protein N-phospho-L-histidine.</text>
        <dbReference type="EC" id="2.7.13.3"/>
    </reaction>
</comment>